<organism evidence="1 2">
    <name type="scientific">Gottfriedia solisilvae</name>
    <dbReference type="NCBI Taxonomy" id="1516104"/>
    <lineage>
        <taxon>Bacteria</taxon>
        <taxon>Bacillati</taxon>
        <taxon>Bacillota</taxon>
        <taxon>Bacilli</taxon>
        <taxon>Bacillales</taxon>
        <taxon>Bacillaceae</taxon>
        <taxon>Gottfriedia</taxon>
    </lineage>
</organism>
<comment type="caution">
    <text evidence="1">The sequence shown here is derived from an EMBL/GenBank/DDBJ whole genome shotgun (WGS) entry which is preliminary data.</text>
</comment>
<keyword evidence="2" id="KW-1185">Reference proteome</keyword>
<evidence type="ECO:0000313" key="2">
    <source>
        <dbReference type="Proteomes" id="UP000626244"/>
    </source>
</evidence>
<dbReference type="AlphaFoldDB" id="A0A8J3AGL9"/>
<dbReference type="OrthoDB" id="2918647at2"/>
<accession>A0A8J3AGL9</accession>
<dbReference type="RefSeq" id="WP_087999518.1">
    <property type="nucleotide sequence ID" value="NZ_BMHB01000001.1"/>
</dbReference>
<proteinExistence type="predicted"/>
<sequence>MNKNARQYTEDATSALKHAVENLQSALETVEKPQNHELIEQALQACQNAYNHTNSTASVLAQE</sequence>
<dbReference type="EMBL" id="BMHB01000001">
    <property type="protein sequence ID" value="GGI12489.1"/>
    <property type="molecule type" value="Genomic_DNA"/>
</dbReference>
<name>A0A8J3AGL9_9BACI</name>
<dbReference type="Proteomes" id="UP000626244">
    <property type="component" value="Unassembled WGS sequence"/>
</dbReference>
<evidence type="ECO:0000313" key="1">
    <source>
        <dbReference type="EMBL" id="GGI12489.1"/>
    </source>
</evidence>
<gene>
    <name evidence="1" type="ORF">GCM10007380_13170</name>
</gene>
<reference evidence="2" key="1">
    <citation type="journal article" date="2019" name="Int. J. Syst. Evol. Microbiol.">
        <title>The Global Catalogue of Microorganisms (GCM) 10K type strain sequencing project: providing services to taxonomists for standard genome sequencing and annotation.</title>
        <authorList>
            <consortium name="The Broad Institute Genomics Platform"/>
            <consortium name="The Broad Institute Genome Sequencing Center for Infectious Disease"/>
            <person name="Wu L."/>
            <person name="Ma J."/>
        </authorList>
    </citation>
    <scope>NUCLEOTIDE SEQUENCE [LARGE SCALE GENOMIC DNA]</scope>
    <source>
        <strain evidence="2">CGMCC 1.14993</strain>
    </source>
</reference>
<protein>
    <submittedName>
        <fullName evidence="1">Uncharacterized protein</fullName>
    </submittedName>
</protein>